<keyword evidence="10" id="KW-0735">Signal-anchor</keyword>
<evidence type="ECO:0000256" key="26">
    <source>
        <dbReference type="SAM" id="MobiDB-lite"/>
    </source>
</evidence>
<keyword evidence="20" id="KW-0325">Glycoprotein</keyword>
<evidence type="ECO:0000256" key="5">
    <source>
        <dbReference type="ARBA" id="ARBA00020485"/>
    </source>
</evidence>
<feature type="coiled-coil region" evidence="25">
    <location>
        <begin position="661"/>
        <end position="688"/>
    </location>
</feature>
<keyword evidence="6" id="KW-0678">Repressor</keyword>
<dbReference type="CDD" id="cd14720">
    <property type="entry name" value="bZIP_NFE2-like"/>
    <property type="match status" value="1"/>
</dbReference>
<evidence type="ECO:0000256" key="22">
    <source>
        <dbReference type="ARBA" id="ARBA00023242"/>
    </source>
</evidence>
<evidence type="ECO:0000256" key="4">
    <source>
        <dbReference type="ARBA" id="ARBA00008157"/>
    </source>
</evidence>
<evidence type="ECO:0000256" key="19">
    <source>
        <dbReference type="ARBA" id="ARBA00023166"/>
    </source>
</evidence>
<organism evidence="28 29">
    <name type="scientific">Tetraodon nigroviridis</name>
    <name type="common">Spotted green pufferfish</name>
    <name type="synonym">Chelonodon nigroviridis</name>
    <dbReference type="NCBI Taxonomy" id="99883"/>
    <lineage>
        <taxon>Eukaryota</taxon>
        <taxon>Metazoa</taxon>
        <taxon>Chordata</taxon>
        <taxon>Craniata</taxon>
        <taxon>Vertebrata</taxon>
        <taxon>Euteleostomi</taxon>
        <taxon>Actinopterygii</taxon>
        <taxon>Neopterygii</taxon>
        <taxon>Teleostei</taxon>
        <taxon>Neoteleostei</taxon>
        <taxon>Acanthomorphata</taxon>
        <taxon>Eupercaria</taxon>
        <taxon>Tetraodontiformes</taxon>
        <taxon>Tetradontoidea</taxon>
        <taxon>Tetraodontidae</taxon>
        <taxon>Tetraodon</taxon>
    </lineage>
</organism>
<keyword evidence="21" id="KW-0753">Steroid metabolism</keyword>
<dbReference type="STRING" id="99883.ENSTNIP00000005723"/>
<dbReference type="OMA" id="DMMTSFD"/>
<dbReference type="InterPro" id="IPR008917">
    <property type="entry name" value="TF_DNA-bd_sf"/>
</dbReference>
<evidence type="ECO:0000256" key="21">
    <source>
        <dbReference type="ARBA" id="ARBA00023221"/>
    </source>
</evidence>
<keyword evidence="25" id="KW-0175">Coiled coil</keyword>
<keyword evidence="11" id="KW-1133">Transmembrane helix</keyword>
<evidence type="ECO:0000256" key="14">
    <source>
        <dbReference type="ARBA" id="ARBA00023121"/>
    </source>
</evidence>
<dbReference type="FunFam" id="1.10.880.10:FF:000004">
    <property type="entry name" value="Nuclear factor, erythroid 2"/>
    <property type="match status" value="1"/>
</dbReference>
<keyword evidence="7" id="KW-0153">Cholesterol metabolism</keyword>
<evidence type="ECO:0000256" key="11">
    <source>
        <dbReference type="ARBA" id="ARBA00022989"/>
    </source>
</evidence>
<comment type="similarity">
    <text evidence="4">Belongs to the bZIP family. CNC subfamily.</text>
</comment>
<keyword evidence="12" id="KW-0805">Transcription regulation</keyword>
<keyword evidence="16" id="KW-0472">Membrane</keyword>
<dbReference type="GO" id="GO:0000981">
    <property type="term" value="F:DNA-binding transcription factor activity, RNA polymerase II-specific"/>
    <property type="evidence" value="ECO:0007669"/>
    <property type="project" value="TreeGrafter"/>
</dbReference>
<evidence type="ECO:0000256" key="1">
    <source>
        <dbReference type="ARBA" id="ARBA00004123"/>
    </source>
</evidence>
<evidence type="ECO:0000256" key="24">
    <source>
        <dbReference type="ARBA" id="ARBA00031659"/>
    </source>
</evidence>
<protein>
    <recommendedName>
        <fullName evidence="5">Endoplasmic reticulum membrane sensor NFE2L1</fullName>
    </recommendedName>
    <alternativeName>
        <fullName evidence="24">Nuclear factor erythroid 2-related factor 1</fullName>
    </alternativeName>
    <alternativeName>
        <fullName evidence="23">Nuclear factor, erythroid derived 2, like 1</fullName>
    </alternativeName>
</protein>
<feature type="compositionally biased region" description="Low complexity" evidence="26">
    <location>
        <begin position="460"/>
        <end position="472"/>
    </location>
</feature>
<evidence type="ECO:0000256" key="25">
    <source>
        <dbReference type="SAM" id="Coils"/>
    </source>
</evidence>
<dbReference type="GO" id="GO:0008203">
    <property type="term" value="P:cholesterol metabolic process"/>
    <property type="evidence" value="ECO:0007669"/>
    <property type="project" value="UniProtKB-KW"/>
</dbReference>
<dbReference type="InterPro" id="IPR004827">
    <property type="entry name" value="bZIP"/>
</dbReference>
<name>H3CBV1_TETNG</name>
<dbReference type="Pfam" id="PF03131">
    <property type="entry name" value="bZIP_Maf"/>
    <property type="match status" value="1"/>
</dbReference>
<evidence type="ECO:0000256" key="17">
    <source>
        <dbReference type="ARBA" id="ARBA00023159"/>
    </source>
</evidence>
<proteinExistence type="inferred from homology"/>
<dbReference type="InterPro" id="IPR004826">
    <property type="entry name" value="bZIP_Maf"/>
</dbReference>
<dbReference type="SMART" id="SM00338">
    <property type="entry name" value="BRLZ"/>
    <property type="match status" value="1"/>
</dbReference>
<dbReference type="InterPro" id="IPR047167">
    <property type="entry name" value="NFE2-like"/>
</dbReference>
<dbReference type="Ensembl" id="ENSTNIT00000005871.1">
    <property type="protein sequence ID" value="ENSTNIP00000005723.1"/>
    <property type="gene ID" value="ENSTNIG00000003150.1"/>
</dbReference>
<keyword evidence="29" id="KW-1185">Reference proteome</keyword>
<dbReference type="GO" id="GO:0008289">
    <property type="term" value="F:lipid binding"/>
    <property type="evidence" value="ECO:0007669"/>
    <property type="project" value="UniProtKB-KW"/>
</dbReference>
<keyword evidence="15" id="KW-0238">DNA-binding</keyword>
<evidence type="ECO:0000256" key="20">
    <source>
        <dbReference type="ARBA" id="ARBA00023180"/>
    </source>
</evidence>
<evidence type="ECO:0000256" key="6">
    <source>
        <dbReference type="ARBA" id="ARBA00022491"/>
    </source>
</evidence>
<evidence type="ECO:0000256" key="2">
    <source>
        <dbReference type="ARBA" id="ARBA00004643"/>
    </source>
</evidence>
<keyword evidence="22" id="KW-0539">Nucleus</keyword>
<keyword evidence="9" id="KW-0256">Endoplasmic reticulum</keyword>
<keyword evidence="13" id="KW-0443">Lipid metabolism</keyword>
<evidence type="ECO:0000256" key="10">
    <source>
        <dbReference type="ARBA" id="ARBA00022968"/>
    </source>
</evidence>
<evidence type="ECO:0000313" key="28">
    <source>
        <dbReference type="Ensembl" id="ENSTNIP00000005723.1"/>
    </source>
</evidence>
<dbReference type="AlphaFoldDB" id="H3CBV1"/>
<reference evidence="28" key="2">
    <citation type="submission" date="2025-08" db="UniProtKB">
        <authorList>
            <consortium name="Ensembl"/>
        </authorList>
    </citation>
    <scope>IDENTIFICATION</scope>
</reference>
<dbReference type="PANTHER" id="PTHR24411">
    <property type="entry name" value="NUCLEAR FACTOR ERYTHROID 2-RELATED FACTOR"/>
    <property type="match status" value="1"/>
</dbReference>
<reference evidence="29" key="1">
    <citation type="journal article" date="2004" name="Nature">
        <title>Genome duplication in the teleost fish Tetraodon nigroviridis reveals the early vertebrate proto-karyotype.</title>
        <authorList>
            <person name="Jaillon O."/>
            <person name="Aury J.-M."/>
            <person name="Brunet F."/>
            <person name="Petit J.-L."/>
            <person name="Stange-Thomann N."/>
            <person name="Mauceli E."/>
            <person name="Bouneau L."/>
            <person name="Fischer C."/>
            <person name="Ozouf-Costaz C."/>
            <person name="Bernot A."/>
            <person name="Nicaud S."/>
            <person name="Jaffe D."/>
            <person name="Fisher S."/>
            <person name="Lutfalla G."/>
            <person name="Dossat C."/>
            <person name="Segurens B."/>
            <person name="Dasilva C."/>
            <person name="Salanoubat M."/>
            <person name="Levy M."/>
            <person name="Boudet N."/>
            <person name="Castellano S."/>
            <person name="Anthouard V."/>
            <person name="Jubin C."/>
            <person name="Castelli V."/>
            <person name="Katinka M."/>
            <person name="Vacherie B."/>
            <person name="Biemont C."/>
            <person name="Skalli Z."/>
            <person name="Cattolico L."/>
            <person name="Poulain J."/>
            <person name="De Berardinis V."/>
            <person name="Cruaud C."/>
            <person name="Duprat S."/>
            <person name="Brottier P."/>
            <person name="Coutanceau J.-P."/>
            <person name="Gouzy J."/>
            <person name="Parra G."/>
            <person name="Lardier G."/>
            <person name="Chapple C."/>
            <person name="McKernan K.J."/>
            <person name="McEwan P."/>
            <person name="Bosak S."/>
            <person name="Kellis M."/>
            <person name="Volff J.-N."/>
            <person name="Guigo R."/>
            <person name="Zody M.C."/>
            <person name="Mesirov J."/>
            <person name="Lindblad-Toh K."/>
            <person name="Birren B."/>
            <person name="Nusbaum C."/>
            <person name="Kahn D."/>
            <person name="Robinson-Rechavi M."/>
            <person name="Laudet V."/>
            <person name="Schachter V."/>
            <person name="Quetier F."/>
            <person name="Saurin W."/>
            <person name="Scarpelli C."/>
            <person name="Wincker P."/>
            <person name="Lander E.S."/>
            <person name="Weissenbach J."/>
            <person name="Roest Crollius H."/>
        </authorList>
    </citation>
    <scope>NUCLEOTIDE SEQUENCE [LARGE SCALE GENOMIC DNA]</scope>
</reference>
<evidence type="ECO:0000256" key="9">
    <source>
        <dbReference type="ARBA" id="ARBA00022824"/>
    </source>
</evidence>
<keyword evidence="8" id="KW-0812">Transmembrane</keyword>
<evidence type="ECO:0000256" key="15">
    <source>
        <dbReference type="ARBA" id="ARBA00023125"/>
    </source>
</evidence>
<evidence type="ECO:0000256" key="3">
    <source>
        <dbReference type="ARBA" id="ARBA00004648"/>
    </source>
</evidence>
<evidence type="ECO:0000256" key="18">
    <source>
        <dbReference type="ARBA" id="ARBA00023163"/>
    </source>
</evidence>
<accession>H3CBV1</accession>
<comment type="subcellular location">
    <subcellularLocation>
        <location evidence="3">Endoplasmic reticulum membrane</location>
        <topology evidence="3">Single-pass type II membrane protein</topology>
    </subcellularLocation>
    <subcellularLocation>
        <location evidence="2">Endoplasmic reticulum membrane</location>
        <topology evidence="2">Single-pass type III membrane protein</topology>
    </subcellularLocation>
    <subcellularLocation>
        <location evidence="1">Nucleus</location>
    </subcellularLocation>
</comment>
<dbReference type="GO" id="GO:0005634">
    <property type="term" value="C:nucleus"/>
    <property type="evidence" value="ECO:0007669"/>
    <property type="project" value="UniProtKB-SubCell"/>
</dbReference>
<dbReference type="HOGENOM" id="CLU_024173_1_0_1"/>
<dbReference type="Gene3D" id="1.10.880.10">
    <property type="entry name" value="Transcription factor, Skn-1-like, DNA-binding domain"/>
    <property type="match status" value="1"/>
</dbReference>
<evidence type="ECO:0000256" key="16">
    <source>
        <dbReference type="ARBA" id="ARBA00023136"/>
    </source>
</evidence>
<feature type="region of interest" description="Disordered" evidence="26">
    <location>
        <begin position="696"/>
        <end position="741"/>
    </location>
</feature>
<keyword evidence="18" id="KW-0804">Transcription</keyword>
<keyword evidence="17" id="KW-0010">Activator</keyword>
<dbReference type="GO" id="GO:0005789">
    <property type="term" value="C:endoplasmic reticulum membrane"/>
    <property type="evidence" value="ECO:0007669"/>
    <property type="project" value="UniProtKB-SubCell"/>
</dbReference>
<evidence type="ECO:0000256" key="23">
    <source>
        <dbReference type="ARBA" id="ARBA00030985"/>
    </source>
</evidence>
<dbReference type="PANTHER" id="PTHR24411:SF31">
    <property type="entry name" value="ENDOPLASMIC RETICULUM MEMBRANE SENSOR NFE2L1"/>
    <property type="match status" value="1"/>
</dbReference>
<feature type="domain" description="BZIP" evidence="27">
    <location>
        <begin position="622"/>
        <end position="685"/>
    </location>
</feature>
<dbReference type="Proteomes" id="UP000007303">
    <property type="component" value="Unassembled WGS sequence"/>
</dbReference>
<evidence type="ECO:0000256" key="13">
    <source>
        <dbReference type="ARBA" id="ARBA00023098"/>
    </source>
</evidence>
<dbReference type="InParanoid" id="H3CBV1"/>
<dbReference type="PROSITE" id="PS50217">
    <property type="entry name" value="BZIP"/>
    <property type="match status" value="1"/>
</dbReference>
<dbReference type="SUPFAM" id="SSF47454">
    <property type="entry name" value="A DNA-binding domain in eukaryotic transcription factors"/>
    <property type="match status" value="1"/>
</dbReference>
<feature type="region of interest" description="Disordered" evidence="26">
    <location>
        <begin position="456"/>
        <end position="479"/>
    </location>
</feature>
<feature type="compositionally biased region" description="Basic residues" evidence="26">
    <location>
        <begin position="732"/>
        <end position="741"/>
    </location>
</feature>
<dbReference type="PROSITE" id="PS00036">
    <property type="entry name" value="BZIP_BASIC"/>
    <property type="match status" value="1"/>
</dbReference>
<keyword evidence="14" id="KW-0446">Lipid-binding</keyword>
<evidence type="ECO:0000256" key="12">
    <source>
        <dbReference type="ARBA" id="ARBA00023015"/>
    </source>
</evidence>
<evidence type="ECO:0000256" key="7">
    <source>
        <dbReference type="ARBA" id="ARBA00022548"/>
    </source>
</evidence>
<dbReference type="GO" id="GO:0000978">
    <property type="term" value="F:RNA polymerase II cis-regulatory region sequence-specific DNA binding"/>
    <property type="evidence" value="ECO:0007669"/>
    <property type="project" value="InterPro"/>
</dbReference>
<dbReference type="GeneTree" id="ENSGT00950000182892"/>
<keyword evidence="19" id="KW-1207">Sterol metabolism</keyword>
<sequence length="741" mass="83839">MQYPKKYLTEGLIQMTILLSLCGLLVDVGLEPYLPSSWHERILGPTSALTQTQFHNLRNRLEDGHGLHPKHVDLDSFFTAHRLLGWVRSLDRLQVPQAELETWLVQREHDPLPAGLPVQASHLAREPPGIGRVQLTPSSEFRPSPATLHELADDEEEKKSCACLWDMDISSDDLMMRNCLLFSKDDVEHVQFILSHAGRYTEQVVPARVSEFELGQEKSQSYSEPGCLSLGKTLGKQEESFAVHHQDDGGYDEEDTPHQHDCFREGERPAFLGSVSNRELTPNEQRINPFLDLELHWQDLLAIMEPQARRIMNVGPFHHSGSLGPPDQWEEQPALLPLTPTEELEEHRSAFSSGDTAFSLLQNPPDLMDLFPQDPSQDFFLGFSADDNMNLLTRDLEDTLDDMEDEDGLPSPLNDLMEDTTILDEIRLLDLALEEGFGPEMAARLDGECDAGSDSGLSLDFSHSQASPSASEDSADESLFSEDAELCDGPQLEMEVTIGAVGGSYPNHAKQAFCQRYQEEKLFNSFPWPEHVDHDHTYNQSPSLPVGKMSTKQTRPSVGRHSAKPYHHSPSQPSDNKMWSHDERRARTLKVPFSNELIVNLPVEEFNELLASFQLNEEQLALIKDIRRRGKNKVAAQNCRKRKMDVLLGLNDEVSSLMSRRSRLLREKREAMRNLQEMKHRLKTLYQEVFSRLRDEEGRPLNPAETELRFQPDGSVTVASSRRGGATPLAKSNRKQANKKK</sequence>
<evidence type="ECO:0000259" key="27">
    <source>
        <dbReference type="PROSITE" id="PS50217"/>
    </source>
</evidence>
<reference evidence="28" key="3">
    <citation type="submission" date="2025-09" db="UniProtKB">
        <authorList>
            <consortium name="Ensembl"/>
        </authorList>
    </citation>
    <scope>IDENTIFICATION</scope>
</reference>
<evidence type="ECO:0000313" key="29">
    <source>
        <dbReference type="Proteomes" id="UP000007303"/>
    </source>
</evidence>
<feature type="region of interest" description="Disordered" evidence="26">
    <location>
        <begin position="535"/>
        <end position="580"/>
    </location>
</feature>
<evidence type="ECO:0000256" key="8">
    <source>
        <dbReference type="ARBA" id="ARBA00022692"/>
    </source>
</evidence>